<dbReference type="GO" id="GO:0016020">
    <property type="term" value="C:membrane"/>
    <property type="evidence" value="ECO:0007669"/>
    <property type="project" value="TreeGrafter"/>
</dbReference>
<dbReference type="InterPro" id="IPR002410">
    <property type="entry name" value="Peptidase_S33"/>
</dbReference>
<dbReference type="InterPro" id="IPR005945">
    <property type="entry name" value="Pro_imino_pep"/>
</dbReference>
<dbReference type="AlphaFoldDB" id="A0A501XGT9"/>
<gene>
    <name evidence="6" type="ORF">FJQ54_12835</name>
</gene>
<dbReference type="InterPro" id="IPR006311">
    <property type="entry name" value="TAT_signal"/>
</dbReference>
<dbReference type="OrthoDB" id="9796770at2"/>
<dbReference type="SUPFAM" id="SSF53474">
    <property type="entry name" value="alpha/beta-Hydrolases"/>
    <property type="match status" value="1"/>
</dbReference>
<dbReference type="GO" id="GO:0006508">
    <property type="term" value="P:proteolysis"/>
    <property type="evidence" value="ECO:0007669"/>
    <property type="project" value="InterPro"/>
</dbReference>
<dbReference type="GO" id="GO:0008233">
    <property type="term" value="F:peptidase activity"/>
    <property type="evidence" value="ECO:0007669"/>
    <property type="project" value="InterPro"/>
</dbReference>
<evidence type="ECO:0000313" key="6">
    <source>
        <dbReference type="EMBL" id="TPE59851.1"/>
    </source>
</evidence>
<dbReference type="PANTHER" id="PTHR43798">
    <property type="entry name" value="MONOACYLGLYCEROL LIPASE"/>
    <property type="match status" value="1"/>
</dbReference>
<evidence type="ECO:0000256" key="2">
    <source>
        <dbReference type="ARBA" id="ARBA00022801"/>
    </source>
</evidence>
<organism evidence="6 7">
    <name type="scientific">Sandaracinobacter neustonicus</name>
    <dbReference type="NCBI Taxonomy" id="1715348"/>
    <lineage>
        <taxon>Bacteria</taxon>
        <taxon>Pseudomonadati</taxon>
        <taxon>Pseudomonadota</taxon>
        <taxon>Alphaproteobacteria</taxon>
        <taxon>Sphingomonadales</taxon>
        <taxon>Sphingosinicellaceae</taxon>
        <taxon>Sandaracinobacter</taxon>
    </lineage>
</organism>
<keyword evidence="7" id="KW-1185">Reference proteome</keyword>
<dbReference type="PANTHER" id="PTHR43798:SF33">
    <property type="entry name" value="HYDROLASE, PUTATIVE (AFU_ORTHOLOGUE AFUA_2G14860)-RELATED"/>
    <property type="match status" value="1"/>
</dbReference>
<dbReference type="InterPro" id="IPR000073">
    <property type="entry name" value="AB_hydrolase_1"/>
</dbReference>
<feature type="active site" description="Proton donor" evidence="4">
    <location>
        <position position="310"/>
    </location>
</feature>
<dbReference type="InterPro" id="IPR029058">
    <property type="entry name" value="AB_hydrolase_fold"/>
</dbReference>
<evidence type="ECO:0000259" key="5">
    <source>
        <dbReference type="Pfam" id="PF00561"/>
    </source>
</evidence>
<reference evidence="6 7" key="1">
    <citation type="submission" date="2019-06" db="EMBL/GenBank/DDBJ databases">
        <authorList>
            <person name="Lee I."/>
            <person name="Jang G.I."/>
            <person name="Hwang C.Y."/>
        </authorList>
    </citation>
    <scope>NUCLEOTIDE SEQUENCE [LARGE SCALE GENOMIC DNA]</scope>
    <source>
        <strain evidence="6 7">PAMC 28131</strain>
    </source>
</reference>
<dbReference type="Gene3D" id="3.40.50.1820">
    <property type="entry name" value="alpha/beta hydrolase"/>
    <property type="match status" value="1"/>
</dbReference>
<dbReference type="InterPro" id="IPR050266">
    <property type="entry name" value="AB_hydrolase_sf"/>
</dbReference>
<dbReference type="EMBL" id="VFSU01000029">
    <property type="protein sequence ID" value="TPE59851.1"/>
    <property type="molecule type" value="Genomic_DNA"/>
</dbReference>
<dbReference type="Pfam" id="PF00561">
    <property type="entry name" value="Abhydrolase_1"/>
    <property type="match status" value="1"/>
</dbReference>
<sequence length="332" mass="36282">MELSRRSMMGGIAALAAAPLLAETAPPPKRRVSAVTTCPVPGVEMRVPATGGNLYARGNGTLAGGPAPVLFLHGGPGGSHLGMVGALPLADIRGVILYDQLDCGLSDRPGNRAGWTVDRFVSEIDSMRRAFNLDRFHLSGTSWGGTLALEYAARQPDGLESLILFSPLVSTRAWLADAAVWIAQMPPEMQADIAEAQRTRNFEADTFMAADLFYARRHLSRERLSPLHLACQGRNDPLFNLDLYMHMWGPSEFVVTGTLGDYDGEHLLPRVAVPTLFVGGEFDEARPATLKEFARRVPDARYRMIAGSGHWIENDRPAEHQQALRDWLNGRA</sequence>
<comment type="caution">
    <text evidence="6">The sequence shown here is derived from an EMBL/GenBank/DDBJ whole genome shotgun (WGS) entry which is preliminary data.</text>
</comment>
<dbReference type="PRINTS" id="PR00793">
    <property type="entry name" value="PROAMNOPTASE"/>
</dbReference>
<dbReference type="PIRSF" id="PIRSF005539">
    <property type="entry name" value="Pept_S33_TRI_F1"/>
    <property type="match status" value="1"/>
</dbReference>
<protein>
    <submittedName>
        <fullName evidence="6">Alpha/beta fold hydrolase</fullName>
    </submittedName>
</protein>
<proteinExistence type="inferred from homology"/>
<dbReference type="Proteomes" id="UP000319897">
    <property type="component" value="Unassembled WGS sequence"/>
</dbReference>
<dbReference type="NCBIfam" id="TIGR01250">
    <property type="entry name" value="pro_imino_pep_2"/>
    <property type="match status" value="1"/>
</dbReference>
<feature type="active site" evidence="4">
    <location>
        <position position="283"/>
    </location>
</feature>
<name>A0A501XGT9_9SPHN</name>
<comment type="similarity">
    <text evidence="1 3">Belongs to the peptidase S33 family.</text>
</comment>
<evidence type="ECO:0000256" key="4">
    <source>
        <dbReference type="PIRSR" id="PIRSR005539-1"/>
    </source>
</evidence>
<feature type="domain" description="AB hydrolase-1" evidence="5">
    <location>
        <begin position="68"/>
        <end position="312"/>
    </location>
</feature>
<evidence type="ECO:0000256" key="3">
    <source>
        <dbReference type="PIRNR" id="PIRNR005539"/>
    </source>
</evidence>
<dbReference type="PROSITE" id="PS51318">
    <property type="entry name" value="TAT"/>
    <property type="match status" value="1"/>
</dbReference>
<feature type="active site" description="Nucleophile" evidence="4">
    <location>
        <position position="142"/>
    </location>
</feature>
<accession>A0A501XGT9</accession>
<keyword evidence="2 3" id="KW-0378">Hydrolase</keyword>
<evidence type="ECO:0000256" key="1">
    <source>
        <dbReference type="ARBA" id="ARBA00010088"/>
    </source>
</evidence>
<evidence type="ECO:0000313" key="7">
    <source>
        <dbReference type="Proteomes" id="UP000319897"/>
    </source>
</evidence>